<dbReference type="Proteomes" id="UP001419084">
    <property type="component" value="Unassembled WGS sequence"/>
</dbReference>
<name>A0ABQ5LZH8_9FIRM</name>
<proteinExistence type="predicted"/>
<organism evidence="1 2">
    <name type="scientific">Lacrimispora amygdalina</name>
    <dbReference type="NCBI Taxonomy" id="253257"/>
    <lineage>
        <taxon>Bacteria</taxon>
        <taxon>Bacillati</taxon>
        <taxon>Bacillota</taxon>
        <taxon>Clostridia</taxon>
        <taxon>Lachnospirales</taxon>
        <taxon>Lachnospiraceae</taxon>
        <taxon>Lacrimispora</taxon>
    </lineage>
</organism>
<evidence type="ECO:0000313" key="1">
    <source>
        <dbReference type="EMBL" id="GLB28154.1"/>
    </source>
</evidence>
<accession>A0ABQ5LZH8</accession>
<reference evidence="1 2" key="1">
    <citation type="journal article" date="2024" name="Int. J. Syst. Evol. Microbiol.">
        <title>Lacrimispora brassicae sp. nov. isolated from fermented cabbage, and proposal of Clostridium indicum Gundawar et al. 2019 and Clostridium methoxybenzovorans Mechichi et al. 1999 as heterotypic synonyms of Lacrimispora amygdalina (Parshina et al. 2003) Haas and Blanchard 2020 and Lacrimispora indolis (McClung and McCoy 1957) Haas and Blanchard 2020, respectively.</title>
        <authorList>
            <person name="Kobayashi H."/>
            <person name="Tanizawa Y."/>
            <person name="Sakamoto M."/>
            <person name="Ohkuma M."/>
            <person name="Tohno M."/>
        </authorList>
    </citation>
    <scope>NUCLEOTIDE SEQUENCE [LARGE SCALE GENOMIC DNA]</scope>
    <source>
        <strain evidence="1 2">DSM 12857</strain>
    </source>
</reference>
<keyword evidence="2" id="KW-1185">Reference proteome</keyword>
<protein>
    <submittedName>
        <fullName evidence="1">Uncharacterized protein</fullName>
    </submittedName>
</protein>
<dbReference type="RefSeq" id="WP_346064364.1">
    <property type="nucleotide sequence ID" value="NZ_BRPJ01000002.1"/>
</dbReference>
<comment type="caution">
    <text evidence="1">The sequence shown here is derived from an EMBL/GenBank/DDBJ whole genome shotgun (WGS) entry which is preliminary data.</text>
</comment>
<gene>
    <name evidence="1" type="ORF">LAD12857_00770</name>
</gene>
<dbReference type="EMBL" id="BRPJ01000002">
    <property type="protein sequence ID" value="GLB28154.1"/>
    <property type="molecule type" value="Genomic_DNA"/>
</dbReference>
<evidence type="ECO:0000313" key="2">
    <source>
        <dbReference type="Proteomes" id="UP001419084"/>
    </source>
</evidence>
<sequence length="61" mass="7267">MTAADVIRYLALVERRMFIIEHSGMSWRPEYEPELKSIDRELVKLRRVIDAEHAKRKELGN</sequence>